<dbReference type="EMBL" id="NSLI01000006">
    <property type="protein sequence ID" value="PAX06466.1"/>
    <property type="molecule type" value="Genomic_DNA"/>
</dbReference>
<keyword evidence="4" id="KW-1185">Reference proteome</keyword>
<reference evidence="4" key="1">
    <citation type="submission" date="2017-09" db="EMBL/GenBank/DDBJ databases">
        <authorList>
            <person name="Feng G."/>
            <person name="Zhu H."/>
        </authorList>
    </citation>
    <scope>NUCLEOTIDE SEQUENCE [LARGE SCALE GENOMIC DNA]</scope>
    <source>
        <strain evidence="4">1PNM-20</strain>
    </source>
</reference>
<dbReference type="AlphaFoldDB" id="A0A2A2SB44"/>
<evidence type="ECO:0000313" key="4">
    <source>
        <dbReference type="Proteomes" id="UP000218151"/>
    </source>
</evidence>
<dbReference type="GO" id="GO:0009279">
    <property type="term" value="C:cell outer membrane"/>
    <property type="evidence" value="ECO:0007669"/>
    <property type="project" value="InterPro"/>
</dbReference>
<protein>
    <submittedName>
        <fullName evidence="3">Copper resistance protein CopB</fullName>
    </submittedName>
</protein>
<dbReference type="Proteomes" id="UP000218151">
    <property type="component" value="Unassembled WGS sequence"/>
</dbReference>
<feature type="chain" id="PRO_5012087584" evidence="2">
    <location>
        <begin position="21"/>
        <end position="258"/>
    </location>
</feature>
<evidence type="ECO:0000256" key="2">
    <source>
        <dbReference type="SAM" id="SignalP"/>
    </source>
</evidence>
<evidence type="ECO:0000313" key="3">
    <source>
        <dbReference type="EMBL" id="PAX06466.1"/>
    </source>
</evidence>
<comment type="caution">
    <text evidence="3">The sequence shown here is derived from an EMBL/GenBank/DDBJ whole genome shotgun (WGS) entry which is preliminary data.</text>
</comment>
<dbReference type="OrthoDB" id="9778934at2"/>
<dbReference type="GO" id="GO:0006878">
    <property type="term" value="P:intracellular copper ion homeostasis"/>
    <property type="evidence" value="ECO:0007669"/>
    <property type="project" value="InterPro"/>
</dbReference>
<feature type="signal peptide" evidence="2">
    <location>
        <begin position="1"/>
        <end position="20"/>
    </location>
</feature>
<dbReference type="InterPro" id="IPR007939">
    <property type="entry name" value="Cu-R_B_prcur"/>
</dbReference>
<name>A0A2A2SB44_9SPHN</name>
<organism evidence="3 4">
    <name type="scientific">Sphingomonas lenta</name>
    <dbReference type="NCBI Taxonomy" id="1141887"/>
    <lineage>
        <taxon>Bacteria</taxon>
        <taxon>Pseudomonadati</taxon>
        <taxon>Pseudomonadota</taxon>
        <taxon>Alphaproteobacteria</taxon>
        <taxon>Sphingomonadales</taxon>
        <taxon>Sphingomonadaceae</taxon>
        <taxon>Sphingomonas</taxon>
    </lineage>
</organism>
<dbReference type="GO" id="GO:0005507">
    <property type="term" value="F:copper ion binding"/>
    <property type="evidence" value="ECO:0007669"/>
    <property type="project" value="InterPro"/>
</dbReference>
<accession>A0A2A2SB44</accession>
<proteinExistence type="predicted"/>
<feature type="region of interest" description="Disordered" evidence="1">
    <location>
        <begin position="18"/>
        <end position="37"/>
    </location>
</feature>
<gene>
    <name evidence="3" type="ORF">CKY28_17060</name>
</gene>
<dbReference type="RefSeq" id="WP_095999601.1">
    <property type="nucleotide sequence ID" value="NZ_NSLI01000006.1"/>
</dbReference>
<evidence type="ECO:0000256" key="1">
    <source>
        <dbReference type="SAM" id="MobiDB-lite"/>
    </source>
</evidence>
<dbReference type="Pfam" id="PF05275">
    <property type="entry name" value="CopB"/>
    <property type="match status" value="1"/>
</dbReference>
<keyword evidence="2" id="KW-0732">Signal</keyword>
<sequence>MRRATMMGAAALLAGGQVSAQQVEAPSGQPAPQENREMEREVDMGGMGIHADRTYTYSLIQADYGRLEGKDIASWDAEGWVGGDRHKFWWKTEGELNGPRLEQAEVQALYSRNIWTYFDAQIGLRTDFKPDNRAYVVAGIQGLAPYFIETELHAFVGLEGDVSIRAKQSFDLLLTNRFILQPLVETDFYLTDVPERQIASGFSVIETGVQARYEFSRKFAPYAALIYERRLGGSARLARAAGEDVGGLSARAGLRVWF</sequence>